<dbReference type="InterPro" id="IPR051446">
    <property type="entry name" value="HTH_trans_reg/aminotransferase"/>
</dbReference>
<evidence type="ECO:0000313" key="7">
    <source>
        <dbReference type="EMBL" id="RMI40429.1"/>
    </source>
</evidence>
<evidence type="ECO:0000256" key="2">
    <source>
        <dbReference type="ARBA" id="ARBA00022898"/>
    </source>
</evidence>
<dbReference type="AlphaFoldDB" id="A0A3M2LSH5"/>
<keyword evidence="4" id="KW-0238">DNA-binding</keyword>
<dbReference type="PRINTS" id="PR00035">
    <property type="entry name" value="HTHGNTR"/>
</dbReference>
<keyword evidence="7" id="KW-0032">Aminotransferase</keyword>
<reference evidence="7 8" key="1">
    <citation type="submission" date="2018-10" db="EMBL/GenBank/DDBJ databases">
        <title>Isolation from soil.</title>
        <authorList>
            <person name="Hu J."/>
        </authorList>
    </citation>
    <scope>NUCLEOTIDE SEQUENCE [LARGE SCALE GENOMIC DNA]</scope>
    <source>
        <strain evidence="7 8">NEAU-Ht49</strain>
    </source>
</reference>
<keyword evidence="5" id="KW-0804">Transcription</keyword>
<dbReference type="SMART" id="SM00345">
    <property type="entry name" value="HTH_GNTR"/>
    <property type="match status" value="1"/>
</dbReference>
<evidence type="ECO:0000256" key="4">
    <source>
        <dbReference type="ARBA" id="ARBA00023125"/>
    </source>
</evidence>
<keyword evidence="3" id="KW-0805">Transcription regulation</keyword>
<dbReference type="SUPFAM" id="SSF53383">
    <property type="entry name" value="PLP-dependent transferases"/>
    <property type="match status" value="1"/>
</dbReference>
<protein>
    <submittedName>
        <fullName evidence="7">PLP-dependent aminotransferase family protein</fullName>
    </submittedName>
</protein>
<dbReference type="EMBL" id="RFFG01000054">
    <property type="protein sequence ID" value="RMI40429.1"/>
    <property type="molecule type" value="Genomic_DNA"/>
</dbReference>
<name>A0A3M2LSH5_9ACTN</name>
<evidence type="ECO:0000256" key="5">
    <source>
        <dbReference type="ARBA" id="ARBA00023163"/>
    </source>
</evidence>
<keyword evidence="2" id="KW-0663">Pyridoxal phosphate</keyword>
<proteinExistence type="inferred from homology"/>
<comment type="caution">
    <text evidence="7">The sequence shown here is derived from an EMBL/GenBank/DDBJ whole genome shotgun (WGS) entry which is preliminary data.</text>
</comment>
<dbReference type="InterPro" id="IPR015424">
    <property type="entry name" value="PyrdxlP-dep_Trfase"/>
</dbReference>
<accession>A0A3M2LSH5</accession>
<dbReference type="InterPro" id="IPR036388">
    <property type="entry name" value="WH-like_DNA-bd_sf"/>
</dbReference>
<keyword evidence="7" id="KW-0808">Transferase</keyword>
<dbReference type="GO" id="GO:0003677">
    <property type="term" value="F:DNA binding"/>
    <property type="evidence" value="ECO:0007669"/>
    <property type="project" value="UniProtKB-KW"/>
</dbReference>
<dbReference type="Gene3D" id="3.40.640.10">
    <property type="entry name" value="Type I PLP-dependent aspartate aminotransferase-like (Major domain)"/>
    <property type="match status" value="1"/>
</dbReference>
<evidence type="ECO:0000259" key="6">
    <source>
        <dbReference type="PROSITE" id="PS50949"/>
    </source>
</evidence>
<evidence type="ECO:0000313" key="8">
    <source>
        <dbReference type="Proteomes" id="UP000282674"/>
    </source>
</evidence>
<gene>
    <name evidence="7" type="ORF">EBO15_26585</name>
</gene>
<dbReference type="Pfam" id="PF00155">
    <property type="entry name" value="Aminotran_1_2"/>
    <property type="match status" value="1"/>
</dbReference>
<dbReference type="InterPro" id="IPR000524">
    <property type="entry name" value="Tscrpt_reg_HTH_GntR"/>
</dbReference>
<dbReference type="GO" id="GO:0008483">
    <property type="term" value="F:transaminase activity"/>
    <property type="evidence" value="ECO:0007669"/>
    <property type="project" value="UniProtKB-KW"/>
</dbReference>
<dbReference type="InterPro" id="IPR036390">
    <property type="entry name" value="WH_DNA-bd_sf"/>
</dbReference>
<dbReference type="Proteomes" id="UP000282674">
    <property type="component" value="Unassembled WGS sequence"/>
</dbReference>
<dbReference type="CDD" id="cd00609">
    <property type="entry name" value="AAT_like"/>
    <property type="match status" value="1"/>
</dbReference>
<dbReference type="SUPFAM" id="SSF46785">
    <property type="entry name" value="Winged helix' DNA-binding domain"/>
    <property type="match status" value="1"/>
</dbReference>
<comment type="similarity">
    <text evidence="1">In the C-terminal section; belongs to the class-I pyridoxal-phosphate-dependent aminotransferase family.</text>
</comment>
<keyword evidence="8" id="KW-1185">Reference proteome</keyword>
<dbReference type="InterPro" id="IPR004839">
    <property type="entry name" value="Aminotransferase_I/II_large"/>
</dbReference>
<dbReference type="PANTHER" id="PTHR46577">
    <property type="entry name" value="HTH-TYPE TRANSCRIPTIONAL REGULATORY PROTEIN GABR"/>
    <property type="match status" value="1"/>
</dbReference>
<sequence>MGAEQLVRALGPWRRSDATLVAALDRAVLDGRIRTGAGLPAERHLAAALGVSRGTVTAALARLRDGGWVVTRHGSASTVRLPPAAADRIAPVSATGEGGAVTDLRRAVPAAPRDAYLAASRRALERAAPLLAEHGEPGPGLPELRASIAARYTRQGLATRPGQILVTGGARAALALLTAYFEPRVAAVETPTYFDALRVLRGSRTKLVGVRVTAGGWDLDQLEAAFAAARGQLAYLVPDFQNPTGALMPQRTRRAVAELADRHRVTVVADETMRDLDLRDRPEPVPRIRGAVLIGSTSKAIWSGLRIGWIRAATPLIRRLQSHPLAGPLSASPVQELIAAELLGDLEAVLHRRRGELRRQRDHLAALLGQDDRWDFTVPSGGLALWLRLAATPADTVVERAGRSGVELTSGPRFAADATLTHHLRVPYTPPPRVLDRVAEVLDAAC</sequence>
<feature type="domain" description="HTH gntR-type" evidence="6">
    <location>
        <begin position="14"/>
        <end position="82"/>
    </location>
</feature>
<dbReference type="InterPro" id="IPR015421">
    <property type="entry name" value="PyrdxlP-dep_Trfase_major"/>
</dbReference>
<dbReference type="PROSITE" id="PS50949">
    <property type="entry name" value="HTH_GNTR"/>
    <property type="match status" value="1"/>
</dbReference>
<dbReference type="Gene3D" id="1.10.10.10">
    <property type="entry name" value="Winged helix-like DNA-binding domain superfamily/Winged helix DNA-binding domain"/>
    <property type="match status" value="1"/>
</dbReference>
<dbReference type="CDD" id="cd07377">
    <property type="entry name" value="WHTH_GntR"/>
    <property type="match status" value="1"/>
</dbReference>
<evidence type="ECO:0000256" key="1">
    <source>
        <dbReference type="ARBA" id="ARBA00005384"/>
    </source>
</evidence>
<dbReference type="GO" id="GO:0030170">
    <property type="term" value="F:pyridoxal phosphate binding"/>
    <property type="evidence" value="ECO:0007669"/>
    <property type="project" value="InterPro"/>
</dbReference>
<dbReference type="OrthoDB" id="199743at2"/>
<evidence type="ECO:0000256" key="3">
    <source>
        <dbReference type="ARBA" id="ARBA00023015"/>
    </source>
</evidence>
<organism evidence="7 8">
    <name type="scientific">Actinomadura harenae</name>
    <dbReference type="NCBI Taxonomy" id="2483351"/>
    <lineage>
        <taxon>Bacteria</taxon>
        <taxon>Bacillati</taxon>
        <taxon>Actinomycetota</taxon>
        <taxon>Actinomycetes</taxon>
        <taxon>Streptosporangiales</taxon>
        <taxon>Thermomonosporaceae</taxon>
        <taxon>Actinomadura</taxon>
    </lineage>
</organism>
<dbReference type="Pfam" id="PF00392">
    <property type="entry name" value="GntR"/>
    <property type="match status" value="1"/>
</dbReference>
<dbReference type="GO" id="GO:0003700">
    <property type="term" value="F:DNA-binding transcription factor activity"/>
    <property type="evidence" value="ECO:0007669"/>
    <property type="project" value="InterPro"/>
</dbReference>
<dbReference type="RefSeq" id="WP_122197181.1">
    <property type="nucleotide sequence ID" value="NZ_JBHSKC010000039.1"/>
</dbReference>
<dbReference type="PANTHER" id="PTHR46577:SF1">
    <property type="entry name" value="HTH-TYPE TRANSCRIPTIONAL REGULATORY PROTEIN GABR"/>
    <property type="match status" value="1"/>
</dbReference>